<proteinExistence type="predicted"/>
<keyword evidence="3" id="KW-1185">Reference proteome</keyword>
<dbReference type="AlphaFoldDB" id="A0A550CC14"/>
<feature type="region of interest" description="Disordered" evidence="1">
    <location>
        <begin position="229"/>
        <end position="285"/>
    </location>
</feature>
<name>A0A550CC14_9AGAR</name>
<accession>A0A550CC14</accession>
<evidence type="ECO:0000313" key="3">
    <source>
        <dbReference type="Proteomes" id="UP000320762"/>
    </source>
</evidence>
<sequence length="469" mass="50697">MLRYDGSAPAYTDWTEYAGYSDSCREVYPATESVYAMVQDFPSTAYQTNFYTCTNAAWTQPMYADSDAYDASRSWWTTFEQCASPGSLPSLSGSRSNTHGSRTPSTPRSPEPPRSKLEPVPASPPPQVKYEPVDGFVLDPATLLAESSGRDTCVPPTQVPLRATQAPPAMRRMMGVFRLDPFARLTEAEVEAGPLDKPGEIITFQLDGFPTPLDDPSLLAMPQENSCCQASSSGTSCDDQRTPHRRAAAGRRERTARDILRSQSSLSCGAQPATPTPSSSLRTKAARSCINDRSLRHGQPLSFAPCPCSGSPHPVESTAHRVESAHRDRIESTRRRIEPPHPYRRPPATPRLSCPAAVTICPIASPPRPAAVPPRPRRAPPVDRDAPEPLCEMNAGYASPPAASAGTSLAAVSRDLAASHNSAAALSQNILHYSQSISPMFAPAPIIAPVPRRRGWPAQKPPPYNLYGL</sequence>
<evidence type="ECO:0000256" key="1">
    <source>
        <dbReference type="SAM" id="MobiDB-lite"/>
    </source>
</evidence>
<dbReference type="OrthoDB" id="3270670at2759"/>
<dbReference type="EMBL" id="VDMD01000013">
    <property type="protein sequence ID" value="TRM62335.1"/>
    <property type="molecule type" value="Genomic_DNA"/>
</dbReference>
<comment type="caution">
    <text evidence="2">The sequence shown here is derived from an EMBL/GenBank/DDBJ whole genome shotgun (WGS) entry which is preliminary data.</text>
</comment>
<feature type="compositionally biased region" description="Basic and acidic residues" evidence="1">
    <location>
        <begin position="250"/>
        <end position="260"/>
    </location>
</feature>
<protein>
    <submittedName>
        <fullName evidence="2">Uncharacterized protein</fullName>
    </submittedName>
</protein>
<dbReference type="STRING" id="97359.A0A550CC14"/>
<feature type="region of interest" description="Disordered" evidence="1">
    <location>
        <begin position="86"/>
        <end position="130"/>
    </location>
</feature>
<gene>
    <name evidence="2" type="ORF">BD626DRAFT_59991</name>
</gene>
<dbReference type="Proteomes" id="UP000320762">
    <property type="component" value="Unassembled WGS sequence"/>
</dbReference>
<evidence type="ECO:0000313" key="2">
    <source>
        <dbReference type="EMBL" id="TRM62335.1"/>
    </source>
</evidence>
<reference evidence="2 3" key="1">
    <citation type="journal article" date="2019" name="New Phytol.">
        <title>Comparative genomics reveals unique wood-decay strategies and fruiting body development in the Schizophyllaceae.</title>
        <authorList>
            <person name="Almasi E."/>
            <person name="Sahu N."/>
            <person name="Krizsan K."/>
            <person name="Balint B."/>
            <person name="Kovacs G.M."/>
            <person name="Kiss B."/>
            <person name="Cseklye J."/>
            <person name="Drula E."/>
            <person name="Henrissat B."/>
            <person name="Nagy I."/>
            <person name="Chovatia M."/>
            <person name="Adam C."/>
            <person name="LaButti K."/>
            <person name="Lipzen A."/>
            <person name="Riley R."/>
            <person name="Grigoriev I.V."/>
            <person name="Nagy L.G."/>
        </authorList>
    </citation>
    <scope>NUCLEOTIDE SEQUENCE [LARGE SCALE GENOMIC DNA]</scope>
    <source>
        <strain evidence="2 3">NL-1724</strain>
    </source>
</reference>
<organism evidence="2 3">
    <name type="scientific">Schizophyllum amplum</name>
    <dbReference type="NCBI Taxonomy" id="97359"/>
    <lineage>
        <taxon>Eukaryota</taxon>
        <taxon>Fungi</taxon>
        <taxon>Dikarya</taxon>
        <taxon>Basidiomycota</taxon>
        <taxon>Agaricomycotina</taxon>
        <taxon>Agaricomycetes</taxon>
        <taxon>Agaricomycetidae</taxon>
        <taxon>Agaricales</taxon>
        <taxon>Schizophyllaceae</taxon>
        <taxon>Schizophyllum</taxon>
    </lineage>
</organism>